<reference evidence="2" key="1">
    <citation type="submission" date="2021-03" db="EMBL/GenBank/DDBJ databases">
        <title>Chromosome level genome of the anhydrobiotic midge Polypedilum vanderplanki.</title>
        <authorList>
            <person name="Yoshida Y."/>
            <person name="Kikawada T."/>
            <person name="Gusev O."/>
        </authorList>
    </citation>
    <scope>NUCLEOTIDE SEQUENCE</scope>
    <source>
        <strain evidence="2">NIAS01</strain>
        <tissue evidence="2">Whole body or cell culture</tissue>
    </source>
</reference>
<gene>
    <name evidence="2" type="ORF">PVAND_008094</name>
</gene>
<keyword evidence="1" id="KW-1133">Transmembrane helix</keyword>
<keyword evidence="3" id="KW-1185">Reference proteome</keyword>
<keyword evidence="1" id="KW-0472">Membrane</keyword>
<dbReference type="EMBL" id="JADBJN010000002">
    <property type="protein sequence ID" value="KAG5678420.1"/>
    <property type="molecule type" value="Genomic_DNA"/>
</dbReference>
<organism evidence="2 3">
    <name type="scientific">Polypedilum vanderplanki</name>
    <name type="common">Sleeping chironomid midge</name>
    <dbReference type="NCBI Taxonomy" id="319348"/>
    <lineage>
        <taxon>Eukaryota</taxon>
        <taxon>Metazoa</taxon>
        <taxon>Ecdysozoa</taxon>
        <taxon>Arthropoda</taxon>
        <taxon>Hexapoda</taxon>
        <taxon>Insecta</taxon>
        <taxon>Pterygota</taxon>
        <taxon>Neoptera</taxon>
        <taxon>Endopterygota</taxon>
        <taxon>Diptera</taxon>
        <taxon>Nematocera</taxon>
        <taxon>Chironomoidea</taxon>
        <taxon>Chironomidae</taxon>
        <taxon>Chironominae</taxon>
        <taxon>Polypedilum</taxon>
        <taxon>Polypedilum</taxon>
    </lineage>
</organism>
<evidence type="ECO:0000256" key="1">
    <source>
        <dbReference type="SAM" id="Phobius"/>
    </source>
</evidence>
<keyword evidence="1" id="KW-0812">Transmembrane</keyword>
<protein>
    <submittedName>
        <fullName evidence="2">Uncharacterized protein</fullName>
    </submittedName>
</protein>
<name>A0A9J6C8E9_POLVA</name>
<accession>A0A9J6C8E9</accession>
<feature type="transmembrane region" description="Helical" evidence="1">
    <location>
        <begin position="68"/>
        <end position="85"/>
    </location>
</feature>
<proteinExistence type="predicted"/>
<dbReference type="AlphaFoldDB" id="A0A9J6C8E9"/>
<sequence>MFGVIFYLFNVDLNDESKNVNNSNSVIFNDMKSGYNISDSVHHNDLMTNTRYDNDNNFLTHYLPGPPFVFGSLMVVVAIFVAIFIKDDHVIDAKRTSIVGEMKKTDDKINVYDSDITFDMLDSH</sequence>
<evidence type="ECO:0000313" key="3">
    <source>
        <dbReference type="Proteomes" id="UP001107558"/>
    </source>
</evidence>
<evidence type="ECO:0000313" key="2">
    <source>
        <dbReference type="EMBL" id="KAG5678420.1"/>
    </source>
</evidence>
<dbReference type="OrthoDB" id="419616at2759"/>
<dbReference type="Proteomes" id="UP001107558">
    <property type="component" value="Chromosome 2"/>
</dbReference>
<comment type="caution">
    <text evidence="2">The sequence shown here is derived from an EMBL/GenBank/DDBJ whole genome shotgun (WGS) entry which is preliminary data.</text>
</comment>